<evidence type="ECO:0000256" key="1">
    <source>
        <dbReference type="SAM" id="MobiDB-lite"/>
    </source>
</evidence>
<sequence length="73" mass="8135">MGKKVEIVAKEYMRGKFLRSKVCSTMQIRRGEGMIGVLLDSDKGECMVSVGDSEGAGGKNPRNEWKMPEGERR</sequence>
<organism evidence="2 3">
    <name type="scientific">Mogibacterium kristiansenii</name>
    <dbReference type="NCBI Taxonomy" id="2606708"/>
    <lineage>
        <taxon>Bacteria</taxon>
        <taxon>Bacillati</taxon>
        <taxon>Bacillota</taxon>
        <taxon>Clostridia</taxon>
        <taxon>Peptostreptococcales</taxon>
        <taxon>Anaerovoracaceae</taxon>
        <taxon>Mogibacterium</taxon>
    </lineage>
</organism>
<protein>
    <submittedName>
        <fullName evidence="2">Uncharacterized protein</fullName>
    </submittedName>
</protein>
<feature type="compositionally biased region" description="Basic and acidic residues" evidence="1">
    <location>
        <begin position="61"/>
        <end position="73"/>
    </location>
</feature>
<keyword evidence="3" id="KW-1185">Reference proteome</keyword>
<dbReference type="Proteomes" id="UP000469424">
    <property type="component" value="Unassembled WGS sequence"/>
</dbReference>
<dbReference type="AlphaFoldDB" id="A0A6N7XIY2"/>
<proteinExistence type="predicted"/>
<dbReference type="RefSeq" id="WP_154554739.1">
    <property type="nucleotide sequence ID" value="NZ_VUNA01000015.1"/>
</dbReference>
<comment type="caution">
    <text evidence="2">The sequence shown here is derived from an EMBL/GenBank/DDBJ whole genome shotgun (WGS) entry which is preliminary data.</text>
</comment>
<dbReference type="EMBL" id="VUNA01000015">
    <property type="protein sequence ID" value="MST71178.1"/>
    <property type="molecule type" value="Genomic_DNA"/>
</dbReference>
<gene>
    <name evidence="2" type="ORF">FYJ65_07615</name>
</gene>
<evidence type="ECO:0000313" key="2">
    <source>
        <dbReference type="EMBL" id="MST71178.1"/>
    </source>
</evidence>
<reference evidence="2 3" key="1">
    <citation type="submission" date="2019-08" db="EMBL/GenBank/DDBJ databases">
        <title>In-depth cultivation of the pig gut microbiome towards novel bacterial diversity and tailored functional studies.</title>
        <authorList>
            <person name="Wylensek D."/>
            <person name="Hitch T.C.A."/>
            <person name="Clavel T."/>
        </authorList>
    </citation>
    <scope>NUCLEOTIDE SEQUENCE [LARGE SCALE GENOMIC DNA]</scope>
    <source>
        <strain evidence="2 3">WCA-MUC-591-APC-4B</strain>
    </source>
</reference>
<evidence type="ECO:0000313" key="3">
    <source>
        <dbReference type="Proteomes" id="UP000469424"/>
    </source>
</evidence>
<name>A0A6N7XIY2_9FIRM</name>
<accession>A0A6N7XIY2</accession>
<feature type="region of interest" description="Disordered" evidence="1">
    <location>
        <begin position="49"/>
        <end position="73"/>
    </location>
</feature>